<sequence>MLRVESPRPRREQRLNCTKQPHHERKRRAAARLPHCARREGSFTGLSKLPNRGAGATSAARGASAAQTGGGRAAVPLLAASWSERYLRSRNDATLYTEAGAGTILSSSINAT</sequence>
<dbReference type="AlphaFoldDB" id="A0ABD0PY63"/>
<feature type="region of interest" description="Disordered" evidence="1">
    <location>
        <begin position="1"/>
        <end position="71"/>
    </location>
</feature>
<evidence type="ECO:0000256" key="1">
    <source>
        <dbReference type="SAM" id="MobiDB-lite"/>
    </source>
</evidence>
<dbReference type="EMBL" id="JAMKFB020000013">
    <property type="protein sequence ID" value="KAL0177541.1"/>
    <property type="molecule type" value="Genomic_DNA"/>
</dbReference>
<accession>A0ABD0PY63</accession>
<evidence type="ECO:0000313" key="2">
    <source>
        <dbReference type="EMBL" id="KAL0177541.1"/>
    </source>
</evidence>
<feature type="compositionally biased region" description="Basic and acidic residues" evidence="1">
    <location>
        <begin position="1"/>
        <end position="14"/>
    </location>
</feature>
<reference evidence="2 3" key="1">
    <citation type="submission" date="2024-05" db="EMBL/GenBank/DDBJ databases">
        <title>Genome sequencing and assembly of Indian major carp, Cirrhinus mrigala (Hamilton, 1822).</title>
        <authorList>
            <person name="Mohindra V."/>
            <person name="Chowdhury L.M."/>
            <person name="Lal K."/>
            <person name="Jena J.K."/>
        </authorList>
    </citation>
    <scope>NUCLEOTIDE SEQUENCE [LARGE SCALE GENOMIC DNA]</scope>
    <source>
        <strain evidence="2">CM1030</strain>
        <tissue evidence="2">Blood</tissue>
    </source>
</reference>
<name>A0ABD0PY63_CIRMR</name>
<evidence type="ECO:0000313" key="3">
    <source>
        <dbReference type="Proteomes" id="UP001529510"/>
    </source>
</evidence>
<organism evidence="2 3">
    <name type="scientific">Cirrhinus mrigala</name>
    <name type="common">Mrigala</name>
    <dbReference type="NCBI Taxonomy" id="683832"/>
    <lineage>
        <taxon>Eukaryota</taxon>
        <taxon>Metazoa</taxon>
        <taxon>Chordata</taxon>
        <taxon>Craniata</taxon>
        <taxon>Vertebrata</taxon>
        <taxon>Euteleostomi</taxon>
        <taxon>Actinopterygii</taxon>
        <taxon>Neopterygii</taxon>
        <taxon>Teleostei</taxon>
        <taxon>Ostariophysi</taxon>
        <taxon>Cypriniformes</taxon>
        <taxon>Cyprinidae</taxon>
        <taxon>Labeoninae</taxon>
        <taxon>Labeonini</taxon>
        <taxon>Cirrhinus</taxon>
    </lineage>
</organism>
<dbReference type="Proteomes" id="UP001529510">
    <property type="component" value="Unassembled WGS sequence"/>
</dbReference>
<proteinExistence type="predicted"/>
<keyword evidence="3" id="KW-1185">Reference proteome</keyword>
<comment type="caution">
    <text evidence="2">The sequence shown here is derived from an EMBL/GenBank/DDBJ whole genome shotgun (WGS) entry which is preliminary data.</text>
</comment>
<feature type="compositionally biased region" description="Low complexity" evidence="1">
    <location>
        <begin position="53"/>
        <end position="67"/>
    </location>
</feature>
<gene>
    <name evidence="2" type="ORF">M9458_026435</name>
</gene>
<protein>
    <submittedName>
        <fullName evidence="2">Uncharacterized protein</fullName>
    </submittedName>
</protein>
<feature type="compositionally biased region" description="Basic residues" evidence="1">
    <location>
        <begin position="20"/>
        <end position="30"/>
    </location>
</feature>